<dbReference type="AlphaFoldDB" id="A0AA35W2K9"/>
<feature type="transmembrane region" description="Helical" evidence="7">
    <location>
        <begin position="562"/>
        <end position="586"/>
    </location>
</feature>
<feature type="transmembrane region" description="Helical" evidence="7">
    <location>
        <begin position="253"/>
        <end position="275"/>
    </location>
</feature>
<feature type="transmembrane region" description="Helical" evidence="7">
    <location>
        <begin position="336"/>
        <end position="357"/>
    </location>
</feature>
<gene>
    <name evidence="8" type="ORF">GBAR_LOCUS5</name>
</gene>
<keyword evidence="9" id="KW-1185">Reference proteome</keyword>
<keyword evidence="3 7" id="KW-0812">Transmembrane</keyword>
<protein>
    <recommendedName>
        <fullName evidence="7">Choline transporter-like protein</fullName>
    </recommendedName>
</protein>
<accession>A0AA35W2K9</accession>
<organism evidence="8 9">
    <name type="scientific">Geodia barretti</name>
    <name type="common">Barrett's horny sponge</name>
    <dbReference type="NCBI Taxonomy" id="519541"/>
    <lineage>
        <taxon>Eukaryota</taxon>
        <taxon>Metazoa</taxon>
        <taxon>Porifera</taxon>
        <taxon>Demospongiae</taxon>
        <taxon>Heteroscleromorpha</taxon>
        <taxon>Tetractinellida</taxon>
        <taxon>Astrophorina</taxon>
        <taxon>Geodiidae</taxon>
        <taxon>Geodia</taxon>
    </lineage>
</organism>
<dbReference type="PANTHER" id="PTHR12385">
    <property type="entry name" value="CHOLINE TRANSPORTER-LIKE (SLC FAMILY 44)"/>
    <property type="match status" value="1"/>
</dbReference>
<keyword evidence="5 7" id="KW-0472">Membrane</keyword>
<name>A0AA35W2K9_GEOBA</name>
<dbReference type="Pfam" id="PF04515">
    <property type="entry name" value="Choline_transpo"/>
    <property type="match status" value="1"/>
</dbReference>
<comment type="function">
    <text evidence="7">Choline transporter.</text>
</comment>
<dbReference type="Proteomes" id="UP001174909">
    <property type="component" value="Unassembled WGS sequence"/>
</dbReference>
<evidence type="ECO:0000256" key="1">
    <source>
        <dbReference type="ARBA" id="ARBA00004141"/>
    </source>
</evidence>
<sequence>MASSFIGGCWNEARDETDGGNAWVDGEPERLIYPTDSRGRLCGVHDAVRDKPFLLFFDIKQCATVVSVSELLAGEVDTDTIFTCPTQQVCVAECPEENEFGVRNNPVCVDEVDPDKYRNVTDLNSGDSNPLVLDLVQDIANERCAPYYLRSEAVARRCIPTFLDLRGIVNDTINFEPDPALNDTDIREVITGASIDSIVNGSFAQALLVEARQFLLEVYRDFTIVWPALLIGVGVTVAVSFLYILLMWLFAPVIVWVTIIAVPLLVLAISGFSYYQFYCFQDTENLFNRFDSEEDSLTDFLNSTETLSARLCVQTEVFRSFISSQLPWFRYQKETWLAIGIIGTVFVVVIVLILIFLGKKIRISIAIIQEAAKAVGGVPTSVFYPVLTWLLLIMLFLVLVDTTMGVLAVYNGSRKIGNISCLFDEFVTSNTLLGMHIYHLFGLLWIGKLHPGPGRGTLAGAFASWYGHTGKPKDVPLFAVLGSLGRAFLFHSGSLAFGALIIAIIQMIRIILAYLQRKLKDKTGRITKIIFCILQCCFWLLEKFFKYVNRQAYIETAVKDRIVAFLLFLGKIFIVCVIGVLAYLGFGPYQDQGEKLWGQPLNYYLIPVMIARANNRY</sequence>
<feature type="transmembrane region" description="Helical" evidence="7">
    <location>
        <begin position="389"/>
        <end position="410"/>
    </location>
</feature>
<comment type="similarity">
    <text evidence="2 7">Belongs to the CTL (choline transporter-like) family.</text>
</comment>
<evidence type="ECO:0000313" key="8">
    <source>
        <dbReference type="EMBL" id="CAI7988530.1"/>
    </source>
</evidence>
<keyword evidence="4 7" id="KW-1133">Transmembrane helix</keyword>
<dbReference type="GO" id="GO:0022857">
    <property type="term" value="F:transmembrane transporter activity"/>
    <property type="evidence" value="ECO:0007669"/>
    <property type="project" value="UniProtKB-UniRule"/>
</dbReference>
<reference evidence="8" key="1">
    <citation type="submission" date="2023-03" db="EMBL/GenBank/DDBJ databases">
        <authorList>
            <person name="Steffen K."/>
            <person name="Cardenas P."/>
        </authorList>
    </citation>
    <scope>NUCLEOTIDE SEQUENCE</scope>
</reference>
<comment type="subcellular location">
    <subcellularLocation>
        <location evidence="7">Cell membrane</location>
        <topology evidence="7">Multi-pass membrane protein</topology>
    </subcellularLocation>
    <subcellularLocation>
        <location evidence="1">Membrane</location>
        <topology evidence="1">Multi-pass membrane protein</topology>
    </subcellularLocation>
</comment>
<dbReference type="GO" id="GO:0005886">
    <property type="term" value="C:plasma membrane"/>
    <property type="evidence" value="ECO:0007669"/>
    <property type="project" value="UniProtKB-SubCell"/>
</dbReference>
<dbReference type="InterPro" id="IPR007603">
    <property type="entry name" value="Choline_transptr-like"/>
</dbReference>
<evidence type="ECO:0000256" key="2">
    <source>
        <dbReference type="ARBA" id="ARBA00007168"/>
    </source>
</evidence>
<evidence type="ECO:0000256" key="4">
    <source>
        <dbReference type="ARBA" id="ARBA00022989"/>
    </source>
</evidence>
<evidence type="ECO:0000256" key="7">
    <source>
        <dbReference type="RuleBase" id="RU368066"/>
    </source>
</evidence>
<evidence type="ECO:0000256" key="5">
    <source>
        <dbReference type="ARBA" id="ARBA00023136"/>
    </source>
</evidence>
<feature type="transmembrane region" description="Helical" evidence="7">
    <location>
        <begin position="488"/>
        <end position="514"/>
    </location>
</feature>
<proteinExistence type="inferred from homology"/>
<comment type="caution">
    <text evidence="8">The sequence shown here is derived from an EMBL/GenBank/DDBJ whole genome shotgun (WGS) entry which is preliminary data.</text>
</comment>
<evidence type="ECO:0000256" key="3">
    <source>
        <dbReference type="ARBA" id="ARBA00022692"/>
    </source>
</evidence>
<feature type="transmembrane region" description="Helical" evidence="7">
    <location>
        <begin position="224"/>
        <end position="246"/>
    </location>
</feature>
<dbReference type="PANTHER" id="PTHR12385:SF14">
    <property type="entry name" value="CHOLINE TRANSPORTER-LIKE 2"/>
    <property type="match status" value="1"/>
</dbReference>
<comment type="caution">
    <text evidence="7">Lacks conserved residue(s) required for the propagation of feature annotation.</text>
</comment>
<evidence type="ECO:0000313" key="9">
    <source>
        <dbReference type="Proteomes" id="UP001174909"/>
    </source>
</evidence>
<keyword evidence="6" id="KW-0325">Glycoprotein</keyword>
<evidence type="ECO:0000256" key="6">
    <source>
        <dbReference type="ARBA" id="ARBA00023180"/>
    </source>
</evidence>
<dbReference type="EMBL" id="CASHTH010000001">
    <property type="protein sequence ID" value="CAI7988530.1"/>
    <property type="molecule type" value="Genomic_DNA"/>
</dbReference>